<comment type="catalytic activity">
    <reaction evidence="1">
        <text>a uridine in RNA = a pseudouridine in RNA</text>
        <dbReference type="Rhea" id="RHEA:48348"/>
        <dbReference type="Rhea" id="RHEA-COMP:12068"/>
        <dbReference type="Rhea" id="RHEA-COMP:12069"/>
        <dbReference type="ChEBI" id="CHEBI:65314"/>
        <dbReference type="ChEBI" id="CHEBI:65315"/>
    </reaction>
</comment>
<sequence>MNFNDFVLFNDDDIIVLNKPSGWLSIPDGYDPAQPNLKLALAQEFGRIWVVHRLDKLTSGVILYAKNEDAHRALNEQFSRRIPTKNYRAVCHGFPVWEEKTIRIPLRVNGDRYHRTVPDEILGKPAISRVVLRHKCERHSALDIFPKTGLTHQIRAHLSAYGLPIVGDPLYWRASQMKEKFNSNSPISYPYLFLHAYSLEILHPREQKPMQFIAPVPAYMQDFLP</sequence>
<protein>
    <recommendedName>
        <fullName evidence="3">RNA pseudouridylate synthase</fullName>
    </recommendedName>
    <alternativeName>
        <fullName evidence="4">RNA-uridine isomerase</fullName>
    </alternativeName>
</protein>
<evidence type="ECO:0000256" key="4">
    <source>
        <dbReference type="ARBA" id="ARBA00033164"/>
    </source>
</evidence>
<dbReference type="Pfam" id="PF00849">
    <property type="entry name" value="PseudoU_synth_2"/>
    <property type="match status" value="1"/>
</dbReference>
<evidence type="ECO:0000256" key="3">
    <source>
        <dbReference type="ARBA" id="ARBA00031870"/>
    </source>
</evidence>
<name>A0A347ZT36_9CHLR</name>
<dbReference type="EMBL" id="QUMS01000001">
    <property type="protein sequence ID" value="REG10957.1"/>
    <property type="molecule type" value="Genomic_DNA"/>
</dbReference>
<dbReference type="GO" id="GO:0140098">
    <property type="term" value="F:catalytic activity, acting on RNA"/>
    <property type="evidence" value="ECO:0007669"/>
    <property type="project" value="UniProtKB-ARBA"/>
</dbReference>
<dbReference type="InterPro" id="IPR050188">
    <property type="entry name" value="RluA_PseudoU_synthase"/>
</dbReference>
<dbReference type="InterPro" id="IPR020103">
    <property type="entry name" value="PsdUridine_synth_cat_dom_sf"/>
</dbReference>
<dbReference type="RefSeq" id="WP_116224107.1">
    <property type="nucleotide sequence ID" value="NZ_AP018437.1"/>
</dbReference>
<dbReference type="SUPFAM" id="SSF55120">
    <property type="entry name" value="Pseudouridine synthase"/>
    <property type="match status" value="1"/>
</dbReference>
<evidence type="ECO:0000313" key="6">
    <source>
        <dbReference type="EMBL" id="REG10957.1"/>
    </source>
</evidence>
<dbReference type="PANTHER" id="PTHR21600">
    <property type="entry name" value="MITOCHONDRIAL RNA PSEUDOURIDINE SYNTHASE"/>
    <property type="match status" value="1"/>
</dbReference>
<evidence type="ECO:0000313" key="7">
    <source>
        <dbReference type="Proteomes" id="UP000256388"/>
    </source>
</evidence>
<organism evidence="6 7">
    <name type="scientific">Pelolinea submarina</name>
    <dbReference type="NCBI Taxonomy" id="913107"/>
    <lineage>
        <taxon>Bacteria</taxon>
        <taxon>Bacillati</taxon>
        <taxon>Chloroflexota</taxon>
        <taxon>Anaerolineae</taxon>
        <taxon>Anaerolineales</taxon>
        <taxon>Anaerolineaceae</taxon>
        <taxon>Pelolinea</taxon>
    </lineage>
</organism>
<accession>A0A347ZT36</accession>
<comment type="caution">
    <text evidence="6">The sequence shown here is derived from an EMBL/GenBank/DDBJ whole genome shotgun (WGS) entry which is preliminary data.</text>
</comment>
<evidence type="ECO:0000256" key="2">
    <source>
        <dbReference type="ARBA" id="ARBA00010876"/>
    </source>
</evidence>
<dbReference type="Proteomes" id="UP000256388">
    <property type="component" value="Unassembled WGS sequence"/>
</dbReference>
<keyword evidence="7" id="KW-1185">Reference proteome</keyword>
<dbReference type="PANTHER" id="PTHR21600:SF87">
    <property type="entry name" value="RNA PSEUDOURIDYLATE SYNTHASE DOMAIN-CONTAINING PROTEIN 1"/>
    <property type="match status" value="1"/>
</dbReference>
<dbReference type="GO" id="GO:0000455">
    <property type="term" value="P:enzyme-directed rRNA pseudouridine synthesis"/>
    <property type="evidence" value="ECO:0007669"/>
    <property type="project" value="TreeGrafter"/>
</dbReference>
<dbReference type="CDD" id="cd02869">
    <property type="entry name" value="PseudoU_synth_RluA_like"/>
    <property type="match status" value="1"/>
</dbReference>
<dbReference type="AlphaFoldDB" id="A0A347ZT36"/>
<dbReference type="OrthoDB" id="9773999at2"/>
<evidence type="ECO:0000256" key="1">
    <source>
        <dbReference type="ARBA" id="ARBA00000073"/>
    </source>
</evidence>
<proteinExistence type="inferred from homology"/>
<evidence type="ECO:0000259" key="5">
    <source>
        <dbReference type="Pfam" id="PF00849"/>
    </source>
</evidence>
<dbReference type="GO" id="GO:0009982">
    <property type="term" value="F:pseudouridine synthase activity"/>
    <property type="evidence" value="ECO:0007669"/>
    <property type="project" value="InterPro"/>
</dbReference>
<dbReference type="InterPro" id="IPR006145">
    <property type="entry name" value="PsdUridine_synth_RsuA/RluA"/>
</dbReference>
<comment type="similarity">
    <text evidence="2">Belongs to the pseudouridine synthase RluA family.</text>
</comment>
<gene>
    <name evidence="6" type="ORF">DFR64_0826</name>
</gene>
<dbReference type="GO" id="GO:0003723">
    <property type="term" value="F:RNA binding"/>
    <property type="evidence" value="ECO:0007669"/>
    <property type="project" value="InterPro"/>
</dbReference>
<dbReference type="Gene3D" id="3.30.2350.10">
    <property type="entry name" value="Pseudouridine synthase"/>
    <property type="match status" value="1"/>
</dbReference>
<reference evidence="6 7" key="1">
    <citation type="submission" date="2018-08" db="EMBL/GenBank/DDBJ databases">
        <title>Genomic Encyclopedia of Type Strains, Phase IV (KMG-IV): sequencing the most valuable type-strain genomes for metagenomic binning, comparative biology and taxonomic classification.</title>
        <authorList>
            <person name="Goeker M."/>
        </authorList>
    </citation>
    <scope>NUCLEOTIDE SEQUENCE [LARGE SCALE GENOMIC DNA]</scope>
    <source>
        <strain evidence="6 7">DSM 23923</strain>
    </source>
</reference>
<feature type="domain" description="Pseudouridine synthase RsuA/RluA-like" evidence="5">
    <location>
        <begin position="13"/>
        <end position="160"/>
    </location>
</feature>